<dbReference type="AlphaFoldDB" id="A0A378USW6"/>
<sequence length="39" mass="3954">MTASVGGSERSALLRGAAAFTAAYRAVADIDEADVANRV</sequence>
<protein>
    <submittedName>
        <fullName evidence="1">Uncharacterized protein</fullName>
    </submittedName>
</protein>
<name>A0A378USW6_MYCFO</name>
<reference evidence="1 2" key="1">
    <citation type="submission" date="2018-06" db="EMBL/GenBank/DDBJ databases">
        <authorList>
            <consortium name="Pathogen Informatics"/>
            <person name="Doyle S."/>
        </authorList>
    </citation>
    <scope>NUCLEOTIDE SEQUENCE [LARGE SCALE GENOMIC DNA]</scope>
    <source>
        <strain evidence="1 2">NCTC1542</strain>
    </source>
</reference>
<evidence type="ECO:0000313" key="1">
    <source>
        <dbReference type="EMBL" id="STZ87925.1"/>
    </source>
</evidence>
<dbReference type="Proteomes" id="UP000255389">
    <property type="component" value="Unassembled WGS sequence"/>
</dbReference>
<accession>A0A378USW6</accession>
<organism evidence="1 2">
    <name type="scientific">Mycolicibacterium fortuitum</name>
    <name type="common">Mycobacterium fortuitum</name>
    <dbReference type="NCBI Taxonomy" id="1766"/>
    <lineage>
        <taxon>Bacteria</taxon>
        <taxon>Bacillati</taxon>
        <taxon>Actinomycetota</taxon>
        <taxon>Actinomycetes</taxon>
        <taxon>Mycobacteriales</taxon>
        <taxon>Mycobacteriaceae</taxon>
        <taxon>Mycolicibacterium</taxon>
    </lineage>
</organism>
<evidence type="ECO:0000313" key="2">
    <source>
        <dbReference type="Proteomes" id="UP000255389"/>
    </source>
</evidence>
<proteinExistence type="predicted"/>
<gene>
    <name evidence="1" type="ORF">NCTC1542_02700</name>
</gene>
<dbReference type="EMBL" id="UGQY01000003">
    <property type="protein sequence ID" value="STZ87925.1"/>
    <property type="molecule type" value="Genomic_DNA"/>
</dbReference>